<dbReference type="EMBL" id="BPLR01012280">
    <property type="protein sequence ID" value="GIY52716.1"/>
    <property type="molecule type" value="Genomic_DNA"/>
</dbReference>
<name>A0AAV4U4H9_CAEEX</name>
<evidence type="ECO:0000313" key="2">
    <source>
        <dbReference type="EMBL" id="GIY52716.1"/>
    </source>
</evidence>
<proteinExistence type="predicted"/>
<evidence type="ECO:0000256" key="1">
    <source>
        <dbReference type="SAM" id="MobiDB-lite"/>
    </source>
</evidence>
<dbReference type="Proteomes" id="UP001054945">
    <property type="component" value="Unassembled WGS sequence"/>
</dbReference>
<protein>
    <submittedName>
        <fullName evidence="2">DUF5641 domain-containing protein</fullName>
    </submittedName>
</protein>
<feature type="region of interest" description="Disordered" evidence="1">
    <location>
        <begin position="131"/>
        <end position="158"/>
    </location>
</feature>
<dbReference type="AlphaFoldDB" id="A0AAV4U4H9"/>
<reference evidence="2 3" key="1">
    <citation type="submission" date="2021-06" db="EMBL/GenBank/DDBJ databases">
        <title>Caerostris extrusa draft genome.</title>
        <authorList>
            <person name="Kono N."/>
            <person name="Arakawa K."/>
        </authorList>
    </citation>
    <scope>NUCLEOTIDE SEQUENCE [LARGE SCALE GENOMIC DNA]</scope>
</reference>
<accession>A0AAV4U4H9</accession>
<evidence type="ECO:0000313" key="3">
    <source>
        <dbReference type="Proteomes" id="UP001054945"/>
    </source>
</evidence>
<organism evidence="2 3">
    <name type="scientific">Caerostris extrusa</name>
    <name type="common">Bark spider</name>
    <name type="synonym">Caerostris bankana</name>
    <dbReference type="NCBI Taxonomy" id="172846"/>
    <lineage>
        <taxon>Eukaryota</taxon>
        <taxon>Metazoa</taxon>
        <taxon>Ecdysozoa</taxon>
        <taxon>Arthropoda</taxon>
        <taxon>Chelicerata</taxon>
        <taxon>Arachnida</taxon>
        <taxon>Araneae</taxon>
        <taxon>Araneomorphae</taxon>
        <taxon>Entelegynae</taxon>
        <taxon>Araneoidea</taxon>
        <taxon>Araneidae</taxon>
        <taxon>Caerostris</taxon>
    </lineage>
</organism>
<gene>
    <name evidence="2" type="primary">AVEN_1927_1</name>
    <name evidence="2" type="ORF">CEXT_414171</name>
</gene>
<comment type="caution">
    <text evidence="2">The sequence shown here is derived from an EMBL/GenBank/DDBJ whole genome shotgun (WGS) entry which is preliminary data.</text>
</comment>
<sequence length="182" mass="21407">MVTVLCECESIVNGRPLTYIYDDPNELRAIKPSDFIQDIKGSETLVLDIVDAKYLRKRIRYQQNLRYQLRQRFQKEYLSELIRSPQSFSKRRKDNVARLRVAKGEIIRPIQRIYPLELSSSEILNDVPVRVKDSSDTSDNDNQHTVSNEQSFEPKDLPKEQLETLKRSRFGRQIVPVKRLDL</sequence>
<keyword evidence="3" id="KW-1185">Reference proteome</keyword>